<dbReference type="PANTHER" id="PTHR34933:SF1">
    <property type="entry name" value="FLAGELLAR L-RING PROTEIN"/>
    <property type="match status" value="1"/>
</dbReference>
<dbReference type="PRINTS" id="PR01008">
    <property type="entry name" value="FLGLRINGFLGH"/>
</dbReference>
<reference evidence="14" key="1">
    <citation type="submission" date="2017-02" db="EMBL/GenBank/DDBJ databases">
        <authorList>
            <person name="Varghese N."/>
            <person name="Submissions S."/>
        </authorList>
    </citation>
    <scope>NUCLEOTIDE SEQUENCE [LARGE SCALE GENOMIC DNA]</scope>
    <source>
        <strain evidence="14">DSM 3072</strain>
    </source>
</reference>
<keyword evidence="6 11" id="KW-0472">Membrane</keyword>
<dbReference type="HAMAP" id="MF_00415">
    <property type="entry name" value="FlgH"/>
    <property type="match status" value="1"/>
</dbReference>
<dbReference type="RefSeq" id="WP_078928640.1">
    <property type="nucleotide sequence ID" value="NZ_FUXX01000016.1"/>
</dbReference>
<proteinExistence type="inferred from homology"/>
<keyword evidence="13" id="KW-0966">Cell projection</keyword>
<accession>A0A1T4VA13</accession>
<feature type="chain" id="PRO_5012933611" description="Flagellar L-ring protein" evidence="12">
    <location>
        <begin position="21"/>
        <end position="239"/>
    </location>
</feature>
<dbReference type="PANTHER" id="PTHR34933">
    <property type="entry name" value="FLAGELLAR L-RING PROTEIN"/>
    <property type="match status" value="1"/>
</dbReference>
<keyword evidence="7" id="KW-0564">Palmitate</keyword>
<evidence type="ECO:0000256" key="2">
    <source>
        <dbReference type="ARBA" id="ARBA00004635"/>
    </source>
</evidence>
<dbReference type="EMBL" id="FUXX01000016">
    <property type="protein sequence ID" value="SKA61805.1"/>
    <property type="molecule type" value="Genomic_DNA"/>
</dbReference>
<evidence type="ECO:0000256" key="6">
    <source>
        <dbReference type="ARBA" id="ARBA00023136"/>
    </source>
</evidence>
<dbReference type="GO" id="GO:0071973">
    <property type="term" value="P:bacterial-type flagellum-dependent cell motility"/>
    <property type="evidence" value="ECO:0007669"/>
    <property type="project" value="InterPro"/>
</dbReference>
<dbReference type="GO" id="GO:0009427">
    <property type="term" value="C:bacterial-type flagellum basal body, distal rod, L ring"/>
    <property type="evidence" value="ECO:0007669"/>
    <property type="project" value="InterPro"/>
</dbReference>
<keyword evidence="13" id="KW-0282">Flagellum</keyword>
<keyword evidence="13" id="KW-0969">Cilium</keyword>
<evidence type="ECO:0000256" key="11">
    <source>
        <dbReference type="HAMAP-Rule" id="MF_00415"/>
    </source>
</evidence>
<protein>
    <recommendedName>
        <fullName evidence="11">Flagellar L-ring protein</fullName>
    </recommendedName>
    <alternativeName>
        <fullName evidence="11">Basal body L-ring protein</fullName>
    </alternativeName>
</protein>
<dbReference type="InterPro" id="IPR000527">
    <property type="entry name" value="Flag_Lring"/>
</dbReference>
<dbReference type="AlphaFoldDB" id="A0A1T4VA13"/>
<comment type="function">
    <text evidence="1 11">Assembles around the rod to form the L-ring and probably protects the motor/basal body from shearing forces during rotation.</text>
</comment>
<evidence type="ECO:0000256" key="3">
    <source>
        <dbReference type="ARBA" id="ARBA00006929"/>
    </source>
</evidence>
<evidence type="ECO:0000256" key="1">
    <source>
        <dbReference type="ARBA" id="ARBA00002591"/>
    </source>
</evidence>
<evidence type="ECO:0000256" key="8">
    <source>
        <dbReference type="ARBA" id="ARBA00023143"/>
    </source>
</evidence>
<evidence type="ECO:0000313" key="14">
    <source>
        <dbReference type="Proteomes" id="UP000242432"/>
    </source>
</evidence>
<keyword evidence="8 11" id="KW-0975">Bacterial flagellum</keyword>
<comment type="subcellular location">
    <subcellularLocation>
        <location evidence="11">Cell outer membrane</location>
        <topology evidence="11">Lipid-anchor</topology>
    </subcellularLocation>
    <subcellularLocation>
        <location evidence="11">Bacterial flagellum basal body</location>
    </subcellularLocation>
    <subcellularLocation>
        <location evidence="2">Membrane</location>
        <topology evidence="2">Lipid-anchor</topology>
    </subcellularLocation>
</comment>
<dbReference type="GO" id="GO:0009279">
    <property type="term" value="C:cell outer membrane"/>
    <property type="evidence" value="ECO:0007669"/>
    <property type="project" value="UniProtKB-SubCell"/>
</dbReference>
<dbReference type="Proteomes" id="UP000242432">
    <property type="component" value="Unassembled WGS sequence"/>
</dbReference>
<name>A0A1T4VA13_9GAMM</name>
<evidence type="ECO:0000256" key="7">
    <source>
        <dbReference type="ARBA" id="ARBA00023139"/>
    </source>
</evidence>
<dbReference type="STRING" id="83771.SAMN02910357_02326"/>
<dbReference type="Pfam" id="PF02107">
    <property type="entry name" value="FlgH"/>
    <property type="match status" value="1"/>
</dbReference>
<evidence type="ECO:0000256" key="5">
    <source>
        <dbReference type="ARBA" id="ARBA00022729"/>
    </source>
</evidence>
<evidence type="ECO:0000313" key="13">
    <source>
        <dbReference type="EMBL" id="SKA61805.1"/>
    </source>
</evidence>
<comment type="subunit">
    <text evidence="4 11">The basal body constitutes a major portion of the flagellar organelle and consists of four rings (L,P,S, and M) mounted on a central rod.</text>
</comment>
<dbReference type="PROSITE" id="PS51257">
    <property type="entry name" value="PROKAR_LIPOPROTEIN"/>
    <property type="match status" value="1"/>
</dbReference>
<keyword evidence="9 11" id="KW-0998">Cell outer membrane</keyword>
<sequence length="239" mass="25873">MNKIVLITAVVNALLLQGCALDTFSPKPDDPKFAPALPEEDYSNVVPTGGIYNPYTLNNGMYSDTSAHKVGDIISVTLEEATSASKNANTSLTKNNQNNYGGMNLAFGTDDNTVNKYANKYINRYSPTLTSNNSNTFSGTGKGSQSNSLKGQISVSVVKVYANGNLQVQGEKWLMLNNGNEYVRVTGLIRPSDISSDNTVSSQRIANARIQYGGTGDFADTQERGFISRLFNSAFNIFF</sequence>
<keyword evidence="14" id="KW-1185">Reference proteome</keyword>
<evidence type="ECO:0000256" key="12">
    <source>
        <dbReference type="SAM" id="SignalP"/>
    </source>
</evidence>
<evidence type="ECO:0000256" key="10">
    <source>
        <dbReference type="ARBA" id="ARBA00023288"/>
    </source>
</evidence>
<evidence type="ECO:0000256" key="4">
    <source>
        <dbReference type="ARBA" id="ARBA00011439"/>
    </source>
</evidence>
<feature type="signal peptide" evidence="12">
    <location>
        <begin position="1"/>
        <end position="20"/>
    </location>
</feature>
<comment type="similarity">
    <text evidence="3 11">Belongs to the FlgH family.</text>
</comment>
<evidence type="ECO:0000256" key="9">
    <source>
        <dbReference type="ARBA" id="ARBA00023237"/>
    </source>
</evidence>
<gene>
    <name evidence="11" type="primary">flgH</name>
    <name evidence="13" type="ORF">SAMN02745213_01144</name>
</gene>
<dbReference type="GO" id="GO:0003774">
    <property type="term" value="F:cytoskeletal motor activity"/>
    <property type="evidence" value="ECO:0007669"/>
    <property type="project" value="InterPro"/>
</dbReference>
<organism evidence="13 14">
    <name type="scientific">Succinivibrio dextrinosolvens DSM 3072</name>
    <dbReference type="NCBI Taxonomy" id="1123324"/>
    <lineage>
        <taxon>Bacteria</taxon>
        <taxon>Pseudomonadati</taxon>
        <taxon>Pseudomonadota</taxon>
        <taxon>Gammaproteobacteria</taxon>
        <taxon>Aeromonadales</taxon>
        <taxon>Succinivibrionaceae</taxon>
        <taxon>Succinivibrio</taxon>
    </lineage>
</organism>
<keyword evidence="5 11" id="KW-0732">Signal</keyword>
<keyword evidence="10 11" id="KW-0449">Lipoprotein</keyword>